<dbReference type="GO" id="GO:0061928">
    <property type="term" value="F:glutathione specific gamma-glutamylcyclotransferase activity"/>
    <property type="evidence" value="ECO:0007669"/>
    <property type="project" value="UniProtKB-EC"/>
</dbReference>
<name>A0A2A2F0U0_9GAMM</name>
<reference evidence="3 4" key="1">
    <citation type="submission" date="2017-08" db="EMBL/GenBank/DDBJ databases">
        <title>Halomonas alkalisoli sp. nov., isolated from saline alkaline soil.</title>
        <authorList>
            <person name="Wang D."/>
            <person name="Zhang G."/>
        </authorList>
    </citation>
    <scope>NUCLEOTIDE SEQUENCE [LARGE SCALE GENOMIC DNA]</scope>
    <source>
        <strain evidence="3 4">WRN001</strain>
    </source>
</reference>
<dbReference type="InterPro" id="IPR036568">
    <property type="entry name" value="GGCT-like_sf"/>
</dbReference>
<dbReference type="OrthoDB" id="9795692at2"/>
<keyword evidence="3" id="KW-0808">Transferase</keyword>
<accession>A0A2A2F0U0</accession>
<dbReference type="Pfam" id="PF04752">
    <property type="entry name" value="ChaC"/>
    <property type="match status" value="1"/>
</dbReference>
<dbReference type="RefSeq" id="WP_095619929.1">
    <property type="nucleotide sequence ID" value="NZ_NSKB01000002.1"/>
</dbReference>
<dbReference type="InterPro" id="IPR006840">
    <property type="entry name" value="ChaC"/>
</dbReference>
<dbReference type="GO" id="GO:0006751">
    <property type="term" value="P:glutathione catabolic process"/>
    <property type="evidence" value="ECO:0007669"/>
    <property type="project" value="InterPro"/>
</dbReference>
<evidence type="ECO:0000256" key="1">
    <source>
        <dbReference type="ARBA" id="ARBA00012344"/>
    </source>
</evidence>
<sequence length="188" mass="20708">MSLDTTLINRQRMPVDDAAELWLFGYGSLIWKAGFAYLERRPAHIEGWARRFWQGSHDHRGTPEAPGRVATLIRQPGALCHGMAYRIAGDVLHGLDIREKNGYLRETTLMHFADGSHAEGLLYLATEDNAAFLGDAPLESMARQIAAAHGPSGANRDYLLNLATALEDLGAEDEHVAALAKRVQHIKA</sequence>
<dbReference type="PANTHER" id="PTHR12192">
    <property type="entry name" value="CATION TRANSPORT PROTEIN CHAC-RELATED"/>
    <property type="match status" value="1"/>
</dbReference>
<dbReference type="SUPFAM" id="SSF110857">
    <property type="entry name" value="Gamma-glutamyl cyclotransferase-like"/>
    <property type="match status" value="1"/>
</dbReference>
<evidence type="ECO:0000313" key="3">
    <source>
        <dbReference type="EMBL" id="PAU78255.1"/>
    </source>
</evidence>
<dbReference type="EMBL" id="NSKB01000002">
    <property type="protein sequence ID" value="PAU78255.1"/>
    <property type="molecule type" value="Genomic_DNA"/>
</dbReference>
<evidence type="ECO:0000256" key="2">
    <source>
        <dbReference type="ARBA" id="ARBA00023239"/>
    </source>
</evidence>
<dbReference type="AlphaFoldDB" id="A0A2A2F0U0"/>
<keyword evidence="2" id="KW-0456">Lyase</keyword>
<dbReference type="CDD" id="cd06661">
    <property type="entry name" value="GGCT_like"/>
    <property type="match status" value="1"/>
</dbReference>
<comment type="caution">
    <text evidence="3">The sequence shown here is derived from an EMBL/GenBank/DDBJ whole genome shotgun (WGS) entry which is preliminary data.</text>
</comment>
<protein>
    <recommendedName>
        <fullName evidence="1">glutathione-specific gamma-glutamylcyclotransferase</fullName>
        <ecNumber evidence="1">4.3.2.7</ecNumber>
    </recommendedName>
</protein>
<dbReference type="Gene3D" id="3.10.490.10">
    <property type="entry name" value="Gamma-glutamyl cyclotransferase-like"/>
    <property type="match status" value="1"/>
</dbReference>
<evidence type="ECO:0000313" key="4">
    <source>
        <dbReference type="Proteomes" id="UP000217771"/>
    </source>
</evidence>
<keyword evidence="4" id="KW-1185">Reference proteome</keyword>
<dbReference type="GO" id="GO:0005737">
    <property type="term" value="C:cytoplasm"/>
    <property type="evidence" value="ECO:0007669"/>
    <property type="project" value="TreeGrafter"/>
</dbReference>
<dbReference type="InterPro" id="IPR013024">
    <property type="entry name" value="GGCT-like"/>
</dbReference>
<proteinExistence type="predicted"/>
<organism evidence="3 4">
    <name type="scientific">Halomonas salipaludis</name>
    <dbReference type="NCBI Taxonomy" id="2032625"/>
    <lineage>
        <taxon>Bacteria</taxon>
        <taxon>Pseudomonadati</taxon>
        <taxon>Pseudomonadota</taxon>
        <taxon>Gammaproteobacteria</taxon>
        <taxon>Oceanospirillales</taxon>
        <taxon>Halomonadaceae</taxon>
        <taxon>Halomonas</taxon>
    </lineage>
</organism>
<dbReference type="EC" id="4.3.2.7" evidence="1"/>
<dbReference type="GO" id="GO:0016740">
    <property type="term" value="F:transferase activity"/>
    <property type="evidence" value="ECO:0007669"/>
    <property type="project" value="UniProtKB-KW"/>
</dbReference>
<dbReference type="PANTHER" id="PTHR12192:SF2">
    <property type="entry name" value="GLUTATHIONE-SPECIFIC GAMMA-GLUTAMYLCYCLOTRANSFERASE 2"/>
    <property type="match status" value="1"/>
</dbReference>
<dbReference type="Proteomes" id="UP000217771">
    <property type="component" value="Unassembled WGS sequence"/>
</dbReference>
<gene>
    <name evidence="3" type="ORF">CK498_05915</name>
</gene>